<name>A0A916ZYY5_9FLAO</name>
<sequence>MKKTTNMISLFTKIALMFTILLLVSCYTEPSLQRYFVDSSENKVFQNISLSPQSFIKNAESLSEENRAQLENITKLNVLMLKNDSKNDVYETELNKLNKILKQEQYKPLLNAGEPSKSMEVLYVGEGKQIKEIIFFGNDKSTGFVVARVLGNDLSPENIYKIMLLGNQLDMSELSKIIGDFTQG</sequence>
<dbReference type="AlphaFoldDB" id="A0A916ZYY5"/>
<dbReference type="InterPro" id="IPR025348">
    <property type="entry name" value="DUF4252"/>
</dbReference>
<dbReference type="Pfam" id="PF14060">
    <property type="entry name" value="DUF4252"/>
    <property type="match status" value="1"/>
</dbReference>
<protein>
    <recommendedName>
        <fullName evidence="4">DUF4252 domain-containing protein</fullName>
    </recommendedName>
</protein>
<feature type="coiled-coil region" evidence="1">
    <location>
        <begin position="56"/>
        <end position="107"/>
    </location>
</feature>
<gene>
    <name evidence="2" type="ORF">GCM10010831_18440</name>
</gene>
<dbReference type="PROSITE" id="PS51257">
    <property type="entry name" value="PROKAR_LIPOPROTEIN"/>
    <property type="match status" value="1"/>
</dbReference>
<organism evidence="2 3">
    <name type="scientific">Psychroflexus salis</name>
    <dbReference type="NCBI Taxonomy" id="1526574"/>
    <lineage>
        <taxon>Bacteria</taxon>
        <taxon>Pseudomonadati</taxon>
        <taxon>Bacteroidota</taxon>
        <taxon>Flavobacteriia</taxon>
        <taxon>Flavobacteriales</taxon>
        <taxon>Flavobacteriaceae</taxon>
        <taxon>Psychroflexus</taxon>
    </lineage>
</organism>
<dbReference type="EMBL" id="BMGL01000010">
    <property type="protein sequence ID" value="GGE17508.1"/>
    <property type="molecule type" value="Genomic_DNA"/>
</dbReference>
<proteinExistence type="predicted"/>
<evidence type="ECO:0000313" key="3">
    <source>
        <dbReference type="Proteomes" id="UP000599688"/>
    </source>
</evidence>
<keyword evidence="1" id="KW-0175">Coiled coil</keyword>
<keyword evidence="3" id="KW-1185">Reference proteome</keyword>
<accession>A0A916ZYY5</accession>
<reference evidence="2 3" key="1">
    <citation type="journal article" date="2014" name="Int. J. Syst. Evol. Microbiol.">
        <title>Complete genome sequence of Corynebacterium casei LMG S-19264T (=DSM 44701T), isolated from a smear-ripened cheese.</title>
        <authorList>
            <consortium name="US DOE Joint Genome Institute (JGI-PGF)"/>
            <person name="Walter F."/>
            <person name="Albersmeier A."/>
            <person name="Kalinowski J."/>
            <person name="Ruckert C."/>
        </authorList>
    </citation>
    <scope>NUCLEOTIDE SEQUENCE [LARGE SCALE GENOMIC DNA]</scope>
    <source>
        <strain evidence="2 3">CGMCC 1.12925</strain>
    </source>
</reference>
<evidence type="ECO:0000313" key="2">
    <source>
        <dbReference type="EMBL" id="GGE17508.1"/>
    </source>
</evidence>
<evidence type="ECO:0000256" key="1">
    <source>
        <dbReference type="SAM" id="Coils"/>
    </source>
</evidence>
<dbReference type="Proteomes" id="UP000599688">
    <property type="component" value="Unassembled WGS sequence"/>
</dbReference>
<evidence type="ECO:0008006" key="4">
    <source>
        <dbReference type="Google" id="ProtNLM"/>
    </source>
</evidence>
<comment type="caution">
    <text evidence="2">The sequence shown here is derived from an EMBL/GenBank/DDBJ whole genome shotgun (WGS) entry which is preliminary data.</text>
</comment>